<gene>
    <name evidence="1" type="ORF">K7J14_06350</name>
</gene>
<organism evidence="1 2">
    <name type="scientific">Teretinema zuelzerae</name>
    <dbReference type="NCBI Taxonomy" id="156"/>
    <lineage>
        <taxon>Bacteria</taxon>
        <taxon>Pseudomonadati</taxon>
        <taxon>Spirochaetota</taxon>
        <taxon>Spirochaetia</taxon>
        <taxon>Spirochaetales</taxon>
        <taxon>Treponemataceae</taxon>
        <taxon>Teretinema</taxon>
    </lineage>
</organism>
<name>A0AAE3EGK9_9SPIR</name>
<dbReference type="Proteomes" id="UP001198163">
    <property type="component" value="Unassembled WGS sequence"/>
</dbReference>
<reference evidence="1" key="1">
    <citation type="submission" date="2021-08" db="EMBL/GenBank/DDBJ databases">
        <title>Comparative analyses of Brucepasteria parasyntrophica and Teretinema zuelzerae.</title>
        <authorList>
            <person name="Song Y."/>
            <person name="Brune A."/>
        </authorList>
    </citation>
    <scope>NUCLEOTIDE SEQUENCE</scope>
    <source>
        <strain evidence="1">DSM 1903</strain>
    </source>
</reference>
<dbReference type="InterPro" id="IPR013783">
    <property type="entry name" value="Ig-like_fold"/>
</dbReference>
<proteinExistence type="predicted"/>
<dbReference type="Gene3D" id="2.60.40.10">
    <property type="entry name" value="Immunoglobulins"/>
    <property type="match status" value="2"/>
</dbReference>
<comment type="caution">
    <text evidence="1">The sequence shown here is derived from an EMBL/GenBank/DDBJ whole genome shotgun (WGS) entry which is preliminary data.</text>
</comment>
<dbReference type="EMBL" id="JAINWA010000001">
    <property type="protein sequence ID" value="MCD1654324.1"/>
    <property type="molecule type" value="Genomic_DNA"/>
</dbReference>
<dbReference type="RefSeq" id="WP_230754464.1">
    <property type="nucleotide sequence ID" value="NZ_JAINWA010000001.1"/>
</dbReference>
<keyword evidence="2" id="KW-1185">Reference proteome</keyword>
<dbReference type="Pfam" id="PF17957">
    <property type="entry name" value="Big_7"/>
    <property type="match status" value="3"/>
</dbReference>
<dbReference type="Gene3D" id="2.60.40.650">
    <property type="match status" value="1"/>
</dbReference>
<evidence type="ECO:0000313" key="2">
    <source>
        <dbReference type="Proteomes" id="UP001198163"/>
    </source>
</evidence>
<dbReference type="InterPro" id="IPR014756">
    <property type="entry name" value="Ig_E-set"/>
</dbReference>
<accession>A0AAE3EGK9</accession>
<evidence type="ECO:0000313" key="1">
    <source>
        <dbReference type="EMBL" id="MCD1654324.1"/>
    </source>
</evidence>
<protein>
    <submittedName>
        <fullName evidence="1">Neuraminidase</fullName>
    </submittedName>
</protein>
<dbReference type="SUPFAM" id="SSF81296">
    <property type="entry name" value="E set domains"/>
    <property type="match status" value="2"/>
</dbReference>
<sequence length="1727" mass="188568">MEIVSHGEGIDMKKLALYLVVILFASANLTALGKRETVDTPVQSLDSWLESVDISESKPGKYNILVTAEDLAGNQGLAGPYNMYVDPESDLPVTRITNPLNGMRVPGNLNVVGTCIDDDAVSHVELLFDDNPEPVRAEGKEFWSYYLDTNQMYEGEHTITVYGVDVNGVQGRSQTVRWHLDRNQPETDVQNLAMGSLVAGKFTLSGVVADGNGIKELSYSLDQGDSFTEIPLKYNKKEFAWTFSLSIDSRDIPDGPAVCWFKARDLQGSTGIYTFLFFVDNTRPEVSFIAPEEGFAVNGVFSVAGFARDINGIESLSWSMGKETGAFELVKGNPYWIKEFDIRGSKEKAVTVTIDAVDVAGNKSSISRKIPVDSAADIPSISVESPAPGELLDGPLVFRGTAKDDDGISAVYVSVDKREPVRLDSVGAFGVEIDGLSTGKHSLEAWSEDANGVKSPVATIPFAVAGPAPVIELAAIDDPNAEIHPESGYALTGSISSEPGLSGASWRITGRDWVTVPLKPGASGAALRVPITPDFPYGALSLEVRAQDVHGRETSAILPFYVTNLGIPRDARPEFTDDTLASSGTVTIPAKGKEPSSTAEASIALERVLPADIPFEQGMLIELAGPGWPKERQQDSFLRVAIDSPVPATSVSWTINGSVPAKASVSKTPEGAQFALIPLKALISAEWKMLDITVAFKDLTEQRLSGVFCVVRPTPAQGVFDDEQFVWGTAARNSSDNILLFDGASVTGLYNGKPDRAAASVAFASESKTAEKGLVLSLSGNRVSVSGIADGEYQGVVLEITDTAGETFKTAPVTFIVDSGLPELSVDATARPVWLQNSLPLTVSASDGRGISAVEYSFDRGETWTAFAKMPFSGELDISALGEGKIELMVRAIDAVGRVSREWRIFRKDTVPPASEVVFPEPGDVVNGETRIAFRLADDGVVALAEYRAPGDRGKNDRTEWTPFDLTSMPNVMIGTLERPIEPGMEFRFTDEAGNIGPAGSYLFEIDAQADLPVVEVHVPAENEIIRKDFIISGVVYDDDQPAKVWYRIDNGEFTEVPIVNSYSIPVALKSLLDNEHTITLYAEDIHGVRGEEIVRNFRVSLEEPKAAVLAPSFETTNKGVIKITGTASDKNGIEKVEVSLDNGNTFNLANGAESWEYSFDTRVIQDGTHVVFVKVYDKYETTGLYSSLINIDNTAPSIRLELPLDGSRSSDVLFIAGQTMDNIHLNRLSVRINNIDPKQPTIPSALSEIFFESELIISRGIDISALPPGFYNLEVRGFDRADNITRVSRNFEVYRGTDRNRIEFLYPMNGEPVQGIFNIYGRVVSEDAVNSLLLYVDGTDVAVTDLNPSGYFKFTLSPEILEDGMHELQVQALAANDAIIKSSVQTIQYHAAGPWVTIDNLAMGDFAIERPWLMGTTGYSLTEEDVIALRAKDTTKEERKRLQAKTLEKVEISFDNGKTFVPTESGKRWRYRIETGDMVEGYHFLVVRSTMRSGEVVVTRSIIQIDKTMPSIRLISPGEGGRYNNELVFSGLSSDDVQLDSVMLSLRPGDKSAYAVPTFIQGLYFDWHFWGATFYDVGLGLTFFDDNVKLQAQFGQFTEEQRALFTGTPPRYGGNVMGIKLLANLAYVPLDYFFGPDFSWLSATASIGANFSQFSDTQSGKPQILSAVLGQFEFPRVTIPKRTTFRTFSFYTEAQFWFIPTDVDTSEVSVDSIVPHVTGGVRVNVF</sequence>